<protein>
    <submittedName>
        <fullName evidence="9">Formate acetyltransferase activating enzyme</fullName>
    </submittedName>
</protein>
<dbReference type="GO" id="GO:0016740">
    <property type="term" value="F:transferase activity"/>
    <property type="evidence" value="ECO:0007669"/>
    <property type="project" value="UniProtKB-KW"/>
</dbReference>
<dbReference type="SUPFAM" id="SSF102114">
    <property type="entry name" value="Radical SAM enzymes"/>
    <property type="match status" value="1"/>
</dbReference>
<dbReference type="STRING" id="449659.IV66_GL001395"/>
<reference evidence="9 10" key="1">
    <citation type="journal article" date="2015" name="Genome Announc.">
        <title>Expanding the biotechnology potential of lactobacilli through comparative genomics of 213 strains and associated genera.</title>
        <authorList>
            <person name="Sun Z."/>
            <person name="Harris H.M."/>
            <person name="McCann A."/>
            <person name="Guo C."/>
            <person name="Argimon S."/>
            <person name="Zhang W."/>
            <person name="Yang X."/>
            <person name="Jeffery I.B."/>
            <person name="Cooney J.C."/>
            <person name="Kagawa T.F."/>
            <person name="Liu W."/>
            <person name="Song Y."/>
            <person name="Salvetti E."/>
            <person name="Wrobel A."/>
            <person name="Rasinkangas P."/>
            <person name="Parkhill J."/>
            <person name="Rea M.C."/>
            <person name="O'Sullivan O."/>
            <person name="Ritari J."/>
            <person name="Douillard F.P."/>
            <person name="Paul Ross R."/>
            <person name="Yang R."/>
            <person name="Briner A.E."/>
            <person name="Felis G.E."/>
            <person name="de Vos W.M."/>
            <person name="Barrangou R."/>
            <person name="Klaenhammer T.R."/>
            <person name="Caufield P.W."/>
            <person name="Cui Y."/>
            <person name="Zhang H."/>
            <person name="O'Toole P.W."/>
        </authorList>
    </citation>
    <scope>NUCLEOTIDE SEQUENCE [LARGE SCALE GENOMIC DNA]</scope>
    <source>
        <strain evidence="9 10">NBRC 103219</strain>
    </source>
</reference>
<evidence type="ECO:0000256" key="7">
    <source>
        <dbReference type="SAM" id="MobiDB-lite"/>
    </source>
</evidence>
<evidence type="ECO:0000313" key="9">
    <source>
        <dbReference type="EMBL" id="KRN99968.1"/>
    </source>
</evidence>
<accession>A0A0R2LE83</accession>
<evidence type="ECO:0000259" key="8">
    <source>
        <dbReference type="PROSITE" id="PS51918"/>
    </source>
</evidence>
<dbReference type="PROSITE" id="PS51918">
    <property type="entry name" value="RADICAL_SAM"/>
    <property type="match status" value="1"/>
</dbReference>
<feature type="domain" description="Radical SAM core" evidence="8">
    <location>
        <begin position="38"/>
        <end position="276"/>
    </location>
</feature>
<dbReference type="AlphaFoldDB" id="A0A0R2LE83"/>
<evidence type="ECO:0000256" key="2">
    <source>
        <dbReference type="ARBA" id="ARBA00022485"/>
    </source>
</evidence>
<keyword evidence="9" id="KW-0808">Transferase</keyword>
<dbReference type="InterPro" id="IPR058240">
    <property type="entry name" value="rSAM_sf"/>
</dbReference>
<dbReference type="GO" id="GO:0051539">
    <property type="term" value="F:4 iron, 4 sulfur cluster binding"/>
    <property type="evidence" value="ECO:0007669"/>
    <property type="project" value="UniProtKB-KW"/>
</dbReference>
<dbReference type="InterPro" id="IPR034457">
    <property type="entry name" value="Organic_radical-activating"/>
</dbReference>
<dbReference type="GO" id="GO:0016491">
    <property type="term" value="F:oxidoreductase activity"/>
    <property type="evidence" value="ECO:0007669"/>
    <property type="project" value="InterPro"/>
</dbReference>
<dbReference type="GO" id="GO:0046872">
    <property type="term" value="F:metal ion binding"/>
    <property type="evidence" value="ECO:0007669"/>
    <property type="project" value="UniProtKB-KW"/>
</dbReference>
<evidence type="ECO:0000256" key="5">
    <source>
        <dbReference type="ARBA" id="ARBA00023004"/>
    </source>
</evidence>
<evidence type="ECO:0000256" key="1">
    <source>
        <dbReference type="ARBA" id="ARBA00001966"/>
    </source>
</evidence>
<dbReference type="EMBL" id="JQCN01000026">
    <property type="protein sequence ID" value="KRN99968.1"/>
    <property type="molecule type" value="Genomic_DNA"/>
</dbReference>
<dbReference type="Pfam" id="PF04055">
    <property type="entry name" value="Radical_SAM"/>
    <property type="match status" value="1"/>
</dbReference>
<keyword evidence="3" id="KW-0949">S-adenosyl-L-methionine</keyword>
<dbReference type="InterPro" id="IPR007197">
    <property type="entry name" value="rSAM"/>
</dbReference>
<dbReference type="PANTHER" id="PTHR30352">
    <property type="entry name" value="PYRUVATE FORMATE-LYASE-ACTIVATING ENZYME"/>
    <property type="match status" value="1"/>
</dbReference>
<proteinExistence type="predicted"/>
<keyword evidence="5" id="KW-0408">Iron</keyword>
<dbReference type="PATRIC" id="fig|449659.4.peg.1413"/>
<name>A0A0R2LE83_9LACO</name>
<sequence>MQKTIKEAPGMPTKRRVKRRSKNTDKGLLFNIQKFSLNDGPGIRTVVFFKGCPLKYAWCANPESQKRRPEKMYDETKECNIMIGEYKTVDEIMHVIMQDYDFYQESGGGVTFSGGEVLFQAPFAIKLAQAIKERGIHLACETTGYAKPEVFNEFYPYMDLIYFDCKQWDPALHRQGTGGTNEMILKNMQTVIDSGKKYCIRIPVIPGFNYTNNDAIHFGELFQKMGVKRVELLPFHQFGLKKYTDLNRDYELKDVAQLHTDDLLDYKTVLQQAGIDAQINGW</sequence>
<dbReference type="PIRSF" id="PIRSF000371">
    <property type="entry name" value="PFL_act_enz"/>
    <property type="match status" value="1"/>
</dbReference>
<dbReference type="InterPro" id="IPR013785">
    <property type="entry name" value="Aldolase_TIM"/>
</dbReference>
<gene>
    <name evidence="9" type="ORF">IV66_GL001395</name>
</gene>
<dbReference type="PANTHER" id="PTHR30352:SF4">
    <property type="entry name" value="PYRUVATE FORMATE-LYASE 2-ACTIVATING ENZYME"/>
    <property type="match status" value="1"/>
</dbReference>
<dbReference type="InterPro" id="IPR012839">
    <property type="entry name" value="Organic_radical_activase"/>
</dbReference>
<dbReference type="Proteomes" id="UP000051886">
    <property type="component" value="Unassembled WGS sequence"/>
</dbReference>
<comment type="cofactor">
    <cofactor evidence="1">
        <name>[4Fe-4S] cluster</name>
        <dbReference type="ChEBI" id="CHEBI:49883"/>
    </cofactor>
</comment>
<evidence type="ECO:0000256" key="6">
    <source>
        <dbReference type="ARBA" id="ARBA00023014"/>
    </source>
</evidence>
<keyword evidence="2" id="KW-0004">4Fe-4S</keyword>
<dbReference type="CDD" id="cd01335">
    <property type="entry name" value="Radical_SAM"/>
    <property type="match status" value="1"/>
</dbReference>
<evidence type="ECO:0000256" key="4">
    <source>
        <dbReference type="ARBA" id="ARBA00022723"/>
    </source>
</evidence>
<keyword evidence="10" id="KW-1185">Reference proteome</keyword>
<feature type="region of interest" description="Disordered" evidence="7">
    <location>
        <begin position="1"/>
        <end position="21"/>
    </location>
</feature>
<comment type="caution">
    <text evidence="9">The sequence shown here is derived from an EMBL/GenBank/DDBJ whole genome shotgun (WGS) entry which is preliminary data.</text>
</comment>
<evidence type="ECO:0000256" key="3">
    <source>
        <dbReference type="ARBA" id="ARBA00022691"/>
    </source>
</evidence>
<dbReference type="Gene3D" id="3.20.20.70">
    <property type="entry name" value="Aldolase class I"/>
    <property type="match status" value="1"/>
</dbReference>
<dbReference type="NCBIfam" id="TIGR02494">
    <property type="entry name" value="PFLE_PFLC"/>
    <property type="match status" value="1"/>
</dbReference>
<organism evidence="9 10">
    <name type="scientific">Ligilactobacillus pobuzihii</name>
    <dbReference type="NCBI Taxonomy" id="449659"/>
    <lineage>
        <taxon>Bacteria</taxon>
        <taxon>Bacillati</taxon>
        <taxon>Bacillota</taxon>
        <taxon>Bacilli</taxon>
        <taxon>Lactobacillales</taxon>
        <taxon>Lactobacillaceae</taxon>
        <taxon>Ligilactobacillus</taxon>
    </lineage>
</organism>
<keyword evidence="4" id="KW-0479">Metal-binding</keyword>
<keyword evidence="6" id="KW-0411">Iron-sulfur</keyword>
<evidence type="ECO:0000313" key="10">
    <source>
        <dbReference type="Proteomes" id="UP000051886"/>
    </source>
</evidence>